<gene>
    <name evidence="6" type="ORF">RM445_31760</name>
</gene>
<accession>A0ABU2NK11</accession>
<proteinExistence type="inferred from homology"/>
<feature type="domain" description="Tyr recombinase" evidence="5">
    <location>
        <begin position="105"/>
        <end position="348"/>
    </location>
</feature>
<dbReference type="InterPro" id="IPR011010">
    <property type="entry name" value="DNA_brk_join_enz"/>
</dbReference>
<dbReference type="InterPro" id="IPR050090">
    <property type="entry name" value="Tyrosine_recombinase_XerCD"/>
</dbReference>
<dbReference type="RefSeq" id="WP_311560562.1">
    <property type="nucleotide sequence ID" value="NZ_JAVREJ010000069.1"/>
</dbReference>
<dbReference type="InterPro" id="IPR013762">
    <property type="entry name" value="Integrase-like_cat_sf"/>
</dbReference>
<evidence type="ECO:0000313" key="6">
    <source>
        <dbReference type="EMBL" id="MDT0354055.1"/>
    </source>
</evidence>
<dbReference type="Gene3D" id="1.10.443.10">
    <property type="entry name" value="Intergrase catalytic core"/>
    <property type="match status" value="1"/>
</dbReference>
<dbReference type="PANTHER" id="PTHR30349">
    <property type="entry name" value="PHAGE INTEGRASE-RELATED"/>
    <property type="match status" value="1"/>
</dbReference>
<evidence type="ECO:0000256" key="1">
    <source>
        <dbReference type="ARBA" id="ARBA00008857"/>
    </source>
</evidence>
<evidence type="ECO:0000256" key="4">
    <source>
        <dbReference type="SAM" id="MobiDB-lite"/>
    </source>
</evidence>
<protein>
    <submittedName>
        <fullName evidence="6">Site-specific integrase</fullName>
    </submittedName>
</protein>
<comment type="similarity">
    <text evidence="1">Belongs to the 'phage' integrase family.</text>
</comment>
<evidence type="ECO:0000313" key="7">
    <source>
        <dbReference type="Proteomes" id="UP001183202"/>
    </source>
</evidence>
<dbReference type="EMBL" id="JAVREJ010000069">
    <property type="protein sequence ID" value="MDT0354055.1"/>
    <property type="molecule type" value="Genomic_DNA"/>
</dbReference>
<keyword evidence="7" id="KW-1185">Reference proteome</keyword>
<dbReference type="InterPro" id="IPR010998">
    <property type="entry name" value="Integrase_recombinase_N"/>
</dbReference>
<dbReference type="Proteomes" id="UP001183202">
    <property type="component" value="Unassembled WGS sequence"/>
</dbReference>
<dbReference type="PROSITE" id="PS51898">
    <property type="entry name" value="TYR_RECOMBINASE"/>
    <property type="match status" value="1"/>
</dbReference>
<reference evidence="7" key="1">
    <citation type="submission" date="2023-07" db="EMBL/GenBank/DDBJ databases">
        <title>30 novel species of actinomycetes from the DSMZ collection.</title>
        <authorList>
            <person name="Nouioui I."/>
        </authorList>
    </citation>
    <scope>NUCLEOTIDE SEQUENCE [LARGE SCALE GENOMIC DNA]</scope>
    <source>
        <strain evidence="7">DSM 45834</strain>
    </source>
</reference>
<keyword evidence="3" id="KW-0233">DNA recombination</keyword>
<organism evidence="6 7">
    <name type="scientific">Pseudonocardia charpentierae</name>
    <dbReference type="NCBI Taxonomy" id="3075545"/>
    <lineage>
        <taxon>Bacteria</taxon>
        <taxon>Bacillati</taxon>
        <taxon>Actinomycetota</taxon>
        <taxon>Actinomycetes</taxon>
        <taxon>Pseudonocardiales</taxon>
        <taxon>Pseudonocardiaceae</taxon>
        <taxon>Pseudonocardia</taxon>
    </lineage>
</organism>
<dbReference type="SUPFAM" id="SSF56349">
    <property type="entry name" value="DNA breaking-rejoining enzymes"/>
    <property type="match status" value="1"/>
</dbReference>
<evidence type="ECO:0000256" key="3">
    <source>
        <dbReference type="ARBA" id="ARBA00023172"/>
    </source>
</evidence>
<evidence type="ECO:0000259" key="5">
    <source>
        <dbReference type="PROSITE" id="PS51898"/>
    </source>
</evidence>
<evidence type="ECO:0000256" key="2">
    <source>
        <dbReference type="ARBA" id="ARBA00023125"/>
    </source>
</evidence>
<sequence>MGTYVSPHAGRVLFGDHARQWMATWNMQATTTARDSSIMRNHVLAKWDSWPLAKIDHLAVQGWITDLGDRLSPATLVQCRRMMSGVMRSAVRNRLIVANPCDGVHIPARRRQDTDDQIIDRAVFRSSLLPVVPHPYRALVGLGGGAGLRWGEAVGLCDDALDLDAATLRVVRTVIEVSGRTAFKPFPKTGAGRRSVPLPAWLVALLREHVETYPRGEAGLIFANGAGGAYLRTLFRSRVWRPALVRAALLGAVEPDGPKYRGTWTGAAGVSGSELFASEAAAVNHVARHQASGLRFHDLRHSYATWLVDDGVPVNMVQRVLGHERSSTTLDLYTRRTDDPTRVLRALDDEPDEEQPDDGTAGALVPR</sequence>
<dbReference type="Pfam" id="PF00589">
    <property type="entry name" value="Phage_integrase"/>
    <property type="match status" value="1"/>
</dbReference>
<comment type="caution">
    <text evidence="6">The sequence shown here is derived from an EMBL/GenBank/DDBJ whole genome shotgun (WGS) entry which is preliminary data.</text>
</comment>
<dbReference type="InterPro" id="IPR002104">
    <property type="entry name" value="Integrase_catalytic"/>
</dbReference>
<keyword evidence="2" id="KW-0238">DNA-binding</keyword>
<name>A0ABU2NK11_9PSEU</name>
<feature type="region of interest" description="Disordered" evidence="4">
    <location>
        <begin position="341"/>
        <end position="367"/>
    </location>
</feature>
<dbReference type="PANTHER" id="PTHR30349:SF64">
    <property type="entry name" value="PROPHAGE INTEGRASE INTD-RELATED"/>
    <property type="match status" value="1"/>
</dbReference>
<dbReference type="Gene3D" id="1.10.150.130">
    <property type="match status" value="1"/>
</dbReference>